<feature type="region of interest" description="Disordered" evidence="1">
    <location>
        <begin position="153"/>
        <end position="210"/>
    </location>
</feature>
<accession>A0A9P7U6U5</accession>
<evidence type="ECO:0000313" key="3">
    <source>
        <dbReference type="EMBL" id="KAG6303448.1"/>
    </source>
</evidence>
<keyword evidence="4" id="KW-1185">Reference proteome</keyword>
<gene>
    <name evidence="3" type="ORF">E4U09_008009</name>
</gene>
<sequence>MTYDIFGDITDYRCHSVSEPAQTVLASYTFNHTTSGKYWYSSVKFKLPFFKDLRFTPIPYEIVTEEPIRDSSKIPVGAIVGGVVGGAAAIGAGFLIIFFCLRHRKKRIAGTTETSPSSNQIPLQSMAQNQDPAFYDSHSNHSSKSLQVSAQQYPLTAPPPQGGDFAQQSQASELQAVPAQQLQQQQQPLHELQAQAPQLHPQTPVHEVAA</sequence>
<name>A0A9P7U6U5_9HYPO</name>
<evidence type="ECO:0000256" key="1">
    <source>
        <dbReference type="SAM" id="MobiDB-lite"/>
    </source>
</evidence>
<keyword evidence="2" id="KW-0812">Transmembrane</keyword>
<dbReference type="AlphaFoldDB" id="A0A9P7U6U5"/>
<feature type="transmembrane region" description="Helical" evidence="2">
    <location>
        <begin position="76"/>
        <end position="101"/>
    </location>
</feature>
<dbReference type="EMBL" id="SRRH01000009">
    <property type="protein sequence ID" value="KAG6303448.1"/>
    <property type="molecule type" value="Genomic_DNA"/>
</dbReference>
<protein>
    <submittedName>
        <fullName evidence="3">Uncharacterized protein</fullName>
    </submittedName>
</protein>
<evidence type="ECO:0000256" key="2">
    <source>
        <dbReference type="SAM" id="Phobius"/>
    </source>
</evidence>
<proteinExistence type="predicted"/>
<keyword evidence="2" id="KW-0472">Membrane</keyword>
<evidence type="ECO:0000313" key="4">
    <source>
        <dbReference type="Proteomes" id="UP000707071"/>
    </source>
</evidence>
<feature type="compositionally biased region" description="Low complexity" evidence="1">
    <location>
        <begin position="174"/>
        <end position="199"/>
    </location>
</feature>
<organism evidence="3 4">
    <name type="scientific">Claviceps aff. purpurea</name>
    <dbReference type="NCBI Taxonomy" id="1967640"/>
    <lineage>
        <taxon>Eukaryota</taxon>
        <taxon>Fungi</taxon>
        <taxon>Dikarya</taxon>
        <taxon>Ascomycota</taxon>
        <taxon>Pezizomycotina</taxon>
        <taxon>Sordariomycetes</taxon>
        <taxon>Hypocreomycetidae</taxon>
        <taxon>Hypocreales</taxon>
        <taxon>Clavicipitaceae</taxon>
        <taxon>Claviceps</taxon>
    </lineage>
</organism>
<comment type="caution">
    <text evidence="3">The sequence shown here is derived from an EMBL/GenBank/DDBJ whole genome shotgun (WGS) entry which is preliminary data.</text>
</comment>
<keyword evidence="2" id="KW-1133">Transmembrane helix</keyword>
<reference evidence="3 4" key="1">
    <citation type="journal article" date="2020" name="bioRxiv">
        <title>Whole genome comparisons of ergot fungi reveals the divergence and evolution of species within the genus Claviceps are the result of varying mechanisms driving genome evolution and host range expansion.</title>
        <authorList>
            <person name="Wyka S.A."/>
            <person name="Mondo S.J."/>
            <person name="Liu M."/>
            <person name="Dettman J."/>
            <person name="Nalam V."/>
            <person name="Broders K.D."/>
        </authorList>
    </citation>
    <scope>NUCLEOTIDE SEQUENCE [LARGE SCALE GENOMIC DNA]</scope>
    <source>
        <strain evidence="3 4">Clav52</strain>
    </source>
</reference>
<dbReference type="Proteomes" id="UP000707071">
    <property type="component" value="Unassembled WGS sequence"/>
</dbReference>